<proteinExistence type="predicted"/>
<evidence type="ECO:0008006" key="3">
    <source>
        <dbReference type="Google" id="ProtNLM"/>
    </source>
</evidence>
<accession>X1E1Q9</accession>
<evidence type="ECO:0000256" key="1">
    <source>
        <dbReference type="SAM" id="MobiDB-lite"/>
    </source>
</evidence>
<protein>
    <recommendedName>
        <fullName evidence="3">ATP-dependent DNA helicase PcrA</fullName>
    </recommendedName>
</protein>
<name>X1E1Q9_9ZZZZ</name>
<feature type="compositionally biased region" description="Basic and acidic residues" evidence="1">
    <location>
        <begin position="60"/>
        <end position="80"/>
    </location>
</feature>
<comment type="caution">
    <text evidence="2">The sequence shown here is derived from an EMBL/GenBank/DDBJ whole genome shotgun (WGS) entry which is preliminary data.</text>
</comment>
<feature type="non-terminal residue" evidence="2">
    <location>
        <position position="1"/>
    </location>
</feature>
<gene>
    <name evidence="2" type="ORF">S01H4_64510</name>
</gene>
<dbReference type="AlphaFoldDB" id="X1E1Q9"/>
<evidence type="ECO:0000313" key="2">
    <source>
        <dbReference type="EMBL" id="GAH11104.1"/>
    </source>
</evidence>
<reference evidence="2" key="1">
    <citation type="journal article" date="2014" name="Front. Microbiol.">
        <title>High frequency of phylogenetically diverse reductive dehalogenase-homologous genes in deep subseafloor sedimentary metagenomes.</title>
        <authorList>
            <person name="Kawai M."/>
            <person name="Futagami T."/>
            <person name="Toyoda A."/>
            <person name="Takaki Y."/>
            <person name="Nishi S."/>
            <person name="Hori S."/>
            <person name="Arai W."/>
            <person name="Tsubouchi T."/>
            <person name="Morono Y."/>
            <person name="Uchiyama I."/>
            <person name="Ito T."/>
            <person name="Fujiyama A."/>
            <person name="Inagaki F."/>
            <person name="Takami H."/>
        </authorList>
    </citation>
    <scope>NUCLEOTIDE SEQUENCE</scope>
    <source>
        <strain evidence="2">Expedition CK06-06</strain>
    </source>
</reference>
<organism evidence="2">
    <name type="scientific">marine sediment metagenome</name>
    <dbReference type="NCBI Taxonomy" id="412755"/>
    <lineage>
        <taxon>unclassified sequences</taxon>
        <taxon>metagenomes</taxon>
        <taxon>ecological metagenomes</taxon>
    </lineage>
</organism>
<dbReference type="EMBL" id="BART01039148">
    <property type="protein sequence ID" value="GAH11104.1"/>
    <property type="molecule type" value="Genomic_DNA"/>
</dbReference>
<sequence length="123" mass="13377">LCTFFISSTCCGSIVIASPTYLYTKGLSAFANNFILRFLEDISEEMIDNSKQETVNSVEGLDKNNKELEPKPQFKEGDKVNHSKFGQGVIVQIDGDGDTAQVAFAGKGVKKLSLSVAPLKKIN</sequence>
<feature type="region of interest" description="Disordered" evidence="1">
    <location>
        <begin position="53"/>
        <end position="80"/>
    </location>
</feature>
<dbReference type="Pfam" id="PF21196">
    <property type="entry name" value="PcrA_UvrD_tudor"/>
    <property type="match status" value="1"/>
</dbReference>